<name>A0A8K0JNF4_9TREE</name>
<reference evidence="2" key="1">
    <citation type="submission" date="2020-04" db="EMBL/GenBank/DDBJ databases">
        <title>Analysis of mating type loci in Filobasidium floriforme.</title>
        <authorList>
            <person name="Nowrousian M."/>
        </authorList>
    </citation>
    <scope>NUCLEOTIDE SEQUENCE</scope>
    <source>
        <strain evidence="2">CBS 6242</strain>
    </source>
</reference>
<evidence type="ECO:0000313" key="2">
    <source>
        <dbReference type="EMBL" id="KAG7562493.1"/>
    </source>
</evidence>
<proteinExistence type="predicted"/>
<dbReference type="Proteomes" id="UP000812966">
    <property type="component" value="Unassembled WGS sequence"/>
</dbReference>
<sequence length="434" mass="47426">MAEQYIFDVRRAAVQPTLSIPRLPSTASGTLGTQLAYFMLLWVGHPGDSLVVVDETGNENLEVTLQARGRNNNSSLRFIRAVFQEFRETLGGRFMGSEVFRTEDAELLVDVIEVTLKSDDDVIPLRTAFCHLDQFYEVVDIRRLTGNRFRVTKKYRQYGDKEPNGNLAGMIAVHAESHADVVDTVNRWIQEQIHPYIGYRQQGYPASTHLQGVATTGPDAVTIVSDRRRVRDGVSVIFASGTASGMEALRIAVGGSVSAVSVEVKVVSQHHRYKDNYRKSRVVPRLSIVTGGLACHAPATVDPPSSPPSQWSLAADDDELDVGDSEEEEEPQAGGWQREVTPAPGYVPLPEMKGFQHVRLPDGRIAWLAPPRPRSPAADPVPLPASTPPPPPPGTPPPPPPGTPPPPAPRWRTARAAQDDEDDTTVACSLDPTH</sequence>
<feature type="region of interest" description="Disordered" evidence="1">
    <location>
        <begin position="366"/>
        <end position="434"/>
    </location>
</feature>
<gene>
    <name evidence="2" type="ORF">FFLO_02072</name>
</gene>
<keyword evidence="3" id="KW-1185">Reference proteome</keyword>
<dbReference type="AlphaFoldDB" id="A0A8K0JNF4"/>
<comment type="caution">
    <text evidence="2">The sequence shown here is derived from an EMBL/GenBank/DDBJ whole genome shotgun (WGS) entry which is preliminary data.</text>
</comment>
<feature type="compositionally biased region" description="Pro residues" evidence="1">
    <location>
        <begin position="370"/>
        <end position="409"/>
    </location>
</feature>
<feature type="region of interest" description="Disordered" evidence="1">
    <location>
        <begin position="298"/>
        <end position="349"/>
    </location>
</feature>
<organism evidence="2 3">
    <name type="scientific">Filobasidium floriforme</name>
    <dbReference type="NCBI Taxonomy" id="5210"/>
    <lineage>
        <taxon>Eukaryota</taxon>
        <taxon>Fungi</taxon>
        <taxon>Dikarya</taxon>
        <taxon>Basidiomycota</taxon>
        <taxon>Agaricomycotina</taxon>
        <taxon>Tremellomycetes</taxon>
        <taxon>Filobasidiales</taxon>
        <taxon>Filobasidiaceae</taxon>
        <taxon>Filobasidium</taxon>
    </lineage>
</organism>
<accession>A0A8K0JNF4</accession>
<protein>
    <submittedName>
        <fullName evidence="2">Uncharacterized protein</fullName>
    </submittedName>
</protein>
<dbReference type="EMBL" id="JABELV010000031">
    <property type="protein sequence ID" value="KAG7562493.1"/>
    <property type="molecule type" value="Genomic_DNA"/>
</dbReference>
<feature type="compositionally biased region" description="Acidic residues" evidence="1">
    <location>
        <begin position="315"/>
        <end position="331"/>
    </location>
</feature>
<evidence type="ECO:0000313" key="3">
    <source>
        <dbReference type="Proteomes" id="UP000812966"/>
    </source>
</evidence>
<evidence type="ECO:0000256" key="1">
    <source>
        <dbReference type="SAM" id="MobiDB-lite"/>
    </source>
</evidence>